<protein>
    <submittedName>
        <fullName evidence="1">Uncharacterized protein</fullName>
    </submittedName>
</protein>
<dbReference type="AlphaFoldDB" id="A0A8R7UBG0"/>
<name>A0A8R7UBG0_TRIUA</name>
<reference evidence="1" key="3">
    <citation type="submission" date="2022-06" db="UniProtKB">
        <authorList>
            <consortium name="EnsemblPlants"/>
        </authorList>
    </citation>
    <scope>IDENTIFICATION</scope>
</reference>
<proteinExistence type="predicted"/>
<evidence type="ECO:0000313" key="1">
    <source>
        <dbReference type="EnsemblPlants" id="TuG1812G0400003192.01.T03"/>
    </source>
</evidence>
<dbReference type="Proteomes" id="UP000015106">
    <property type="component" value="Chromosome 4"/>
</dbReference>
<reference evidence="1" key="2">
    <citation type="submission" date="2018-03" db="EMBL/GenBank/DDBJ databases">
        <title>The Triticum urartu genome reveals the dynamic nature of wheat genome evolution.</title>
        <authorList>
            <person name="Ling H."/>
            <person name="Ma B."/>
            <person name="Shi X."/>
            <person name="Liu H."/>
            <person name="Dong L."/>
            <person name="Sun H."/>
            <person name="Cao Y."/>
            <person name="Gao Q."/>
            <person name="Zheng S."/>
            <person name="Li Y."/>
            <person name="Yu Y."/>
            <person name="Du H."/>
            <person name="Qi M."/>
            <person name="Li Y."/>
            <person name="Yu H."/>
            <person name="Cui Y."/>
            <person name="Wang N."/>
            <person name="Chen C."/>
            <person name="Wu H."/>
            <person name="Zhao Y."/>
            <person name="Zhang J."/>
            <person name="Li Y."/>
            <person name="Zhou W."/>
            <person name="Zhang B."/>
            <person name="Hu W."/>
            <person name="Eijk M."/>
            <person name="Tang J."/>
            <person name="Witsenboer H."/>
            <person name="Zhao S."/>
            <person name="Li Z."/>
            <person name="Zhang A."/>
            <person name="Wang D."/>
            <person name="Liang C."/>
        </authorList>
    </citation>
    <scope>NUCLEOTIDE SEQUENCE [LARGE SCALE GENOMIC DNA]</scope>
    <source>
        <strain evidence="1">cv. G1812</strain>
    </source>
</reference>
<accession>A0A8R7UBG0</accession>
<reference evidence="2" key="1">
    <citation type="journal article" date="2013" name="Nature">
        <title>Draft genome of the wheat A-genome progenitor Triticum urartu.</title>
        <authorList>
            <person name="Ling H.Q."/>
            <person name="Zhao S."/>
            <person name="Liu D."/>
            <person name="Wang J."/>
            <person name="Sun H."/>
            <person name="Zhang C."/>
            <person name="Fan H."/>
            <person name="Li D."/>
            <person name="Dong L."/>
            <person name="Tao Y."/>
            <person name="Gao C."/>
            <person name="Wu H."/>
            <person name="Li Y."/>
            <person name="Cui Y."/>
            <person name="Guo X."/>
            <person name="Zheng S."/>
            <person name="Wang B."/>
            <person name="Yu K."/>
            <person name="Liang Q."/>
            <person name="Yang W."/>
            <person name="Lou X."/>
            <person name="Chen J."/>
            <person name="Feng M."/>
            <person name="Jian J."/>
            <person name="Zhang X."/>
            <person name="Luo G."/>
            <person name="Jiang Y."/>
            <person name="Liu J."/>
            <person name="Wang Z."/>
            <person name="Sha Y."/>
            <person name="Zhang B."/>
            <person name="Wu H."/>
            <person name="Tang D."/>
            <person name="Shen Q."/>
            <person name="Xue P."/>
            <person name="Zou S."/>
            <person name="Wang X."/>
            <person name="Liu X."/>
            <person name="Wang F."/>
            <person name="Yang Y."/>
            <person name="An X."/>
            <person name="Dong Z."/>
            <person name="Zhang K."/>
            <person name="Zhang X."/>
            <person name="Luo M.C."/>
            <person name="Dvorak J."/>
            <person name="Tong Y."/>
            <person name="Wang J."/>
            <person name="Yang H."/>
            <person name="Li Z."/>
            <person name="Wang D."/>
            <person name="Zhang A."/>
            <person name="Wang J."/>
        </authorList>
    </citation>
    <scope>NUCLEOTIDE SEQUENCE</scope>
    <source>
        <strain evidence="2">cv. G1812</strain>
    </source>
</reference>
<keyword evidence="2" id="KW-1185">Reference proteome</keyword>
<dbReference type="Gramene" id="TuG1812G0400003192.01.T03">
    <property type="protein sequence ID" value="TuG1812G0400003192.01.T03"/>
    <property type="gene ID" value="TuG1812G0400003192.01"/>
</dbReference>
<dbReference type="EnsemblPlants" id="TuG1812G0400003192.01.T03">
    <property type="protein sequence ID" value="TuG1812G0400003192.01.T03"/>
    <property type="gene ID" value="TuG1812G0400003192.01"/>
</dbReference>
<organism evidence="1 2">
    <name type="scientific">Triticum urartu</name>
    <name type="common">Red wild einkorn</name>
    <name type="synonym">Crithodium urartu</name>
    <dbReference type="NCBI Taxonomy" id="4572"/>
    <lineage>
        <taxon>Eukaryota</taxon>
        <taxon>Viridiplantae</taxon>
        <taxon>Streptophyta</taxon>
        <taxon>Embryophyta</taxon>
        <taxon>Tracheophyta</taxon>
        <taxon>Spermatophyta</taxon>
        <taxon>Magnoliopsida</taxon>
        <taxon>Liliopsida</taxon>
        <taxon>Poales</taxon>
        <taxon>Poaceae</taxon>
        <taxon>BOP clade</taxon>
        <taxon>Pooideae</taxon>
        <taxon>Triticodae</taxon>
        <taxon>Triticeae</taxon>
        <taxon>Triticinae</taxon>
        <taxon>Triticum</taxon>
    </lineage>
</organism>
<sequence length="162" mass="17749">RRASRVDVLRLLRPNGEHHLGGPLKVDCVLGAPGLRRLAWSTTPTGYQPDFALPDEVLYQAGLLAGGFEDGTVRIWDPKPALRWDLGEGVPEKPKAVWRLDDDPKNALTLEAQIPATVADMHAKVREMKWASYYDHDSRGMNRAGVGVKTGGSWVGGPELCV</sequence>
<evidence type="ECO:0000313" key="2">
    <source>
        <dbReference type="Proteomes" id="UP000015106"/>
    </source>
</evidence>